<comment type="similarity">
    <text evidence="5">Belongs to the class VI-like SAM-binding methyltransferase superfamily. Isoprenylcysteine carboxyl methyltransferase family.</text>
</comment>
<dbReference type="EMBL" id="CAICTM010002491">
    <property type="protein sequence ID" value="CAB9529400.1"/>
    <property type="molecule type" value="Genomic_DNA"/>
</dbReference>
<reference evidence="6" key="1">
    <citation type="submission" date="2020-06" db="EMBL/GenBank/DDBJ databases">
        <authorList>
            <consortium name="Plant Systems Biology data submission"/>
        </authorList>
    </citation>
    <scope>NUCLEOTIDE SEQUENCE</scope>
    <source>
        <strain evidence="6">D6</strain>
    </source>
</reference>
<comment type="subcellular location">
    <subcellularLocation>
        <location evidence="5">Endoplasmic reticulum membrane</location>
        <topology evidence="5">Multi-pass membrane protein</topology>
    </subcellularLocation>
    <subcellularLocation>
        <location evidence="1">Membrane</location>
        <topology evidence="1">Multi-pass membrane protein</topology>
    </subcellularLocation>
</comment>
<accession>A0A9N8F2U0</accession>
<organism evidence="6 7">
    <name type="scientific">Seminavis robusta</name>
    <dbReference type="NCBI Taxonomy" id="568900"/>
    <lineage>
        <taxon>Eukaryota</taxon>
        <taxon>Sar</taxon>
        <taxon>Stramenopiles</taxon>
        <taxon>Ochrophyta</taxon>
        <taxon>Bacillariophyta</taxon>
        <taxon>Bacillariophyceae</taxon>
        <taxon>Bacillariophycidae</taxon>
        <taxon>Naviculales</taxon>
        <taxon>Naviculaceae</taxon>
        <taxon>Seminavis</taxon>
    </lineage>
</organism>
<dbReference type="AlphaFoldDB" id="A0A9N8F2U0"/>
<evidence type="ECO:0000256" key="1">
    <source>
        <dbReference type="ARBA" id="ARBA00004141"/>
    </source>
</evidence>
<proteinExistence type="inferred from homology"/>
<keyword evidence="3 5" id="KW-1133">Transmembrane helix</keyword>
<dbReference type="GO" id="GO:0004671">
    <property type="term" value="F:protein C-terminal S-isoprenylcysteine carboxyl O-methyltransferase activity"/>
    <property type="evidence" value="ECO:0007669"/>
    <property type="project" value="UniProtKB-EC"/>
</dbReference>
<evidence type="ECO:0000256" key="5">
    <source>
        <dbReference type="RuleBase" id="RU362022"/>
    </source>
</evidence>
<keyword evidence="5" id="KW-0489">Methyltransferase</keyword>
<name>A0A9N8F2U0_9STRA</name>
<dbReference type="InterPro" id="IPR007269">
    <property type="entry name" value="ICMT_MeTrfase"/>
</dbReference>
<evidence type="ECO:0000256" key="3">
    <source>
        <dbReference type="ARBA" id="ARBA00022989"/>
    </source>
</evidence>
<evidence type="ECO:0000256" key="2">
    <source>
        <dbReference type="ARBA" id="ARBA00022692"/>
    </source>
</evidence>
<dbReference type="Proteomes" id="UP001153069">
    <property type="component" value="Unassembled WGS sequence"/>
</dbReference>
<keyword evidence="5" id="KW-0808">Transferase</keyword>
<dbReference type="EC" id="2.1.1.100" evidence="5"/>
<feature type="transmembrane region" description="Helical" evidence="5">
    <location>
        <begin position="182"/>
        <end position="200"/>
    </location>
</feature>
<dbReference type="Gene3D" id="1.20.120.1630">
    <property type="match status" value="1"/>
</dbReference>
<dbReference type="PANTHER" id="PTHR12714">
    <property type="entry name" value="PROTEIN-S ISOPRENYLCYSTEINE O-METHYLTRANSFERASE"/>
    <property type="match status" value="1"/>
</dbReference>
<protein>
    <recommendedName>
        <fullName evidence="5">Protein-S-isoprenylcysteine O-methyltransferase</fullName>
        <ecNumber evidence="5">2.1.1.100</ecNumber>
    </recommendedName>
</protein>
<keyword evidence="7" id="KW-1185">Reference proteome</keyword>
<evidence type="ECO:0000256" key="4">
    <source>
        <dbReference type="ARBA" id="ARBA00023136"/>
    </source>
</evidence>
<gene>
    <name evidence="6" type="ORF">SEMRO_2493_G329230.1</name>
</gene>
<dbReference type="GO" id="GO:0032259">
    <property type="term" value="P:methylation"/>
    <property type="evidence" value="ECO:0007669"/>
    <property type="project" value="UniProtKB-KW"/>
</dbReference>
<feature type="transmembrane region" description="Helical" evidence="5">
    <location>
        <begin position="20"/>
        <end position="38"/>
    </location>
</feature>
<keyword evidence="5" id="KW-0256">Endoplasmic reticulum</keyword>
<keyword evidence="2 5" id="KW-0812">Transmembrane</keyword>
<keyword evidence="5" id="KW-0949">S-adenosyl-L-methionine</keyword>
<feature type="transmembrane region" description="Helical" evidence="5">
    <location>
        <begin position="116"/>
        <end position="133"/>
    </location>
</feature>
<evidence type="ECO:0000313" key="6">
    <source>
        <dbReference type="EMBL" id="CAB9529400.1"/>
    </source>
</evidence>
<dbReference type="GO" id="GO:0005789">
    <property type="term" value="C:endoplasmic reticulum membrane"/>
    <property type="evidence" value="ECO:0007669"/>
    <property type="project" value="UniProtKB-SubCell"/>
</dbReference>
<comment type="catalytic activity">
    <reaction evidence="5">
        <text>[protein]-C-terminal S-[(2E,6E)-farnesyl]-L-cysteine + S-adenosyl-L-methionine = [protein]-C-terminal S-[(2E,6E)-farnesyl]-L-cysteine methyl ester + S-adenosyl-L-homocysteine</text>
        <dbReference type="Rhea" id="RHEA:21672"/>
        <dbReference type="Rhea" id="RHEA-COMP:12125"/>
        <dbReference type="Rhea" id="RHEA-COMP:12126"/>
        <dbReference type="ChEBI" id="CHEBI:57856"/>
        <dbReference type="ChEBI" id="CHEBI:59789"/>
        <dbReference type="ChEBI" id="CHEBI:90510"/>
        <dbReference type="ChEBI" id="CHEBI:90511"/>
        <dbReference type="EC" id="2.1.1.100"/>
    </reaction>
</comment>
<keyword evidence="4 5" id="KW-0472">Membrane</keyword>
<sequence length="248" mass="27665">MARADTTKSTQIGDSLLRRIVAGFLVLGTTCGFLLPIVYSNQAYAAHVFVPSLALALSEVLYRPPTKSFKDKNSRTSLHLLLTGFVGQLLGLILFFFDRKPFDVVENGEAFVGSAYSRAALLVQSVAAFMWLWSMRSLQGHFTANLEIVQGHRLINHGIYGFVRHPGYAASLLNIVSTSFALTRNVAFAGGMFLSLVIVYSNRIRDEERMLYRSFGKEYLEYRRRTADLLPFLGNLLAPSELEVAKTN</sequence>
<evidence type="ECO:0000313" key="7">
    <source>
        <dbReference type="Proteomes" id="UP001153069"/>
    </source>
</evidence>
<dbReference type="Pfam" id="PF04140">
    <property type="entry name" value="ICMT"/>
    <property type="match status" value="1"/>
</dbReference>
<feature type="transmembrane region" description="Helical" evidence="5">
    <location>
        <begin position="78"/>
        <end position="96"/>
    </location>
</feature>
<dbReference type="OrthoDB" id="422086at2759"/>
<dbReference type="PANTHER" id="PTHR12714:SF9">
    <property type="entry name" value="PROTEIN-S-ISOPRENYLCYSTEINE O-METHYLTRANSFERASE"/>
    <property type="match status" value="1"/>
</dbReference>
<comment type="caution">
    <text evidence="6">The sequence shown here is derived from an EMBL/GenBank/DDBJ whole genome shotgun (WGS) entry which is preliminary data.</text>
</comment>